<dbReference type="Proteomes" id="UP001239462">
    <property type="component" value="Unassembled WGS sequence"/>
</dbReference>
<dbReference type="PANTHER" id="PTHR36510">
    <property type="entry name" value="GLUTAMATE--CYSTEINE LIGASE 2-RELATED"/>
    <property type="match status" value="1"/>
</dbReference>
<dbReference type="Gene3D" id="3.30.590.20">
    <property type="match status" value="1"/>
</dbReference>
<dbReference type="GO" id="GO:0016874">
    <property type="term" value="F:ligase activity"/>
    <property type="evidence" value="ECO:0007669"/>
    <property type="project" value="UniProtKB-KW"/>
</dbReference>
<organism evidence="1 2">
    <name type="scientific">Roseiconus lacunae</name>
    <dbReference type="NCBI Taxonomy" id="2605694"/>
    <lineage>
        <taxon>Bacteria</taxon>
        <taxon>Pseudomonadati</taxon>
        <taxon>Planctomycetota</taxon>
        <taxon>Planctomycetia</taxon>
        <taxon>Pirellulales</taxon>
        <taxon>Pirellulaceae</taxon>
        <taxon>Roseiconus</taxon>
    </lineage>
</organism>
<dbReference type="InterPro" id="IPR014746">
    <property type="entry name" value="Gln_synth/guanido_kin_cat_dom"/>
</dbReference>
<dbReference type="InterPro" id="IPR050141">
    <property type="entry name" value="GCL_type2/YbdK_subfam"/>
</dbReference>
<dbReference type="InterPro" id="IPR006336">
    <property type="entry name" value="GCS2"/>
</dbReference>
<evidence type="ECO:0000313" key="2">
    <source>
        <dbReference type="Proteomes" id="UP001239462"/>
    </source>
</evidence>
<reference evidence="1 2" key="1">
    <citation type="submission" date="2023-06" db="EMBL/GenBank/DDBJ databases">
        <title>Roseiconus lacunae JC819 isolated from Gulf of Mannar region, Tamil Nadu.</title>
        <authorList>
            <person name="Pk S."/>
            <person name="Ch S."/>
            <person name="Ch V.R."/>
        </authorList>
    </citation>
    <scope>NUCLEOTIDE SEQUENCE [LARGE SCALE GENOMIC DNA]</scope>
    <source>
        <strain evidence="1 2">JC819</strain>
    </source>
</reference>
<dbReference type="EMBL" id="JASZZN010000004">
    <property type="protein sequence ID" value="MDM4014991.1"/>
    <property type="molecule type" value="Genomic_DNA"/>
</dbReference>
<dbReference type="RefSeq" id="WP_289162577.1">
    <property type="nucleotide sequence ID" value="NZ_JASZZN010000004.1"/>
</dbReference>
<evidence type="ECO:0000313" key="1">
    <source>
        <dbReference type="EMBL" id="MDM4014991.1"/>
    </source>
</evidence>
<name>A0ABT7PEU5_9BACT</name>
<dbReference type="SUPFAM" id="SSF55931">
    <property type="entry name" value="Glutamine synthetase/guanido kinase"/>
    <property type="match status" value="1"/>
</dbReference>
<keyword evidence="1" id="KW-0436">Ligase</keyword>
<sequence length="418" mass="47032">MPRSLFEAYGIELEYMLVDPTTLAVRSVADCFLSQLSANVGAPPSDVTCRDLTWSNELARHVIELKVSEPTADLVGLAERFQNAIVDAQASLQSCGAALLPTAMHPTMKPQDEVQLWPHEGVDVYQQFDAVFDCRSHGWGNVQSVHLNLPFQGDREFAALHAAIRLLLPVLPGLAASSPVADGTESRSASTRLVYYVTHCDVVPCLIGDVIPDPMTTQEEYNHRVFEPIARESQRRNWRDWMKPEFLNARGAIARFDRGSIEIRLMDVQEHPRADVAICAAVIAVLRRLVDQRWRSVSEQNSLDTRALRLLLDQSILDGEDAIIRWPEYLACFGIEDSAVTMSEFWNRLLADAKSEDHALERLYDPLDVILREGTLSKRIRRSLHASQVDSVSLANRLDWVYRRLAHCLQSGHSFLVP</sequence>
<keyword evidence="2" id="KW-1185">Reference proteome</keyword>
<protein>
    <submittedName>
        <fullName evidence="1">Glutamate-cysteine ligase family protein</fullName>
    </submittedName>
</protein>
<accession>A0ABT7PEU5</accession>
<comment type="caution">
    <text evidence="1">The sequence shown here is derived from an EMBL/GenBank/DDBJ whole genome shotgun (WGS) entry which is preliminary data.</text>
</comment>
<gene>
    <name evidence="1" type="ORF">QTN89_06090</name>
</gene>
<dbReference type="Pfam" id="PF04107">
    <property type="entry name" value="GCS2"/>
    <property type="match status" value="1"/>
</dbReference>
<proteinExistence type="predicted"/>
<dbReference type="PANTHER" id="PTHR36510:SF1">
    <property type="entry name" value="GLUTAMATE--CYSTEINE LIGASE 2-RELATED"/>
    <property type="match status" value="1"/>
</dbReference>